<dbReference type="Gene3D" id="2.30.30.90">
    <property type="match status" value="1"/>
</dbReference>
<keyword evidence="4" id="KW-1185">Reference proteome</keyword>
<dbReference type="KEGG" id="pbap:Pla133_52140"/>
<evidence type="ECO:0000259" key="2">
    <source>
        <dbReference type="SMART" id="SM00899"/>
    </source>
</evidence>
<dbReference type="SMART" id="SM00899">
    <property type="entry name" value="FeoA"/>
    <property type="match status" value="1"/>
</dbReference>
<dbReference type="PANTHER" id="PTHR42954:SF2">
    <property type="entry name" value="FE(2+) TRANSPORT PROTEIN A"/>
    <property type="match status" value="1"/>
</dbReference>
<reference evidence="3 4" key="1">
    <citation type="submission" date="2019-02" db="EMBL/GenBank/DDBJ databases">
        <title>Deep-cultivation of Planctomycetes and their phenomic and genomic characterization uncovers novel biology.</title>
        <authorList>
            <person name="Wiegand S."/>
            <person name="Jogler M."/>
            <person name="Boedeker C."/>
            <person name="Pinto D."/>
            <person name="Vollmers J."/>
            <person name="Rivas-Marin E."/>
            <person name="Kohn T."/>
            <person name="Peeters S.H."/>
            <person name="Heuer A."/>
            <person name="Rast P."/>
            <person name="Oberbeckmann S."/>
            <person name="Bunk B."/>
            <person name="Jeske O."/>
            <person name="Meyerdierks A."/>
            <person name="Storesund J.E."/>
            <person name="Kallscheuer N."/>
            <person name="Luecker S."/>
            <person name="Lage O.M."/>
            <person name="Pohl T."/>
            <person name="Merkel B.J."/>
            <person name="Hornburger P."/>
            <person name="Mueller R.-W."/>
            <person name="Bruemmer F."/>
            <person name="Labrenz M."/>
            <person name="Spormann A.M."/>
            <person name="Op den Camp H."/>
            <person name="Overmann J."/>
            <person name="Amann R."/>
            <person name="Jetten M.S.M."/>
            <person name="Mascher T."/>
            <person name="Medema M.H."/>
            <person name="Devos D.P."/>
            <person name="Kaster A.-K."/>
            <person name="Ovreas L."/>
            <person name="Rohde M."/>
            <person name="Galperin M.Y."/>
            <person name="Jogler C."/>
        </authorList>
    </citation>
    <scope>NUCLEOTIDE SEQUENCE [LARGE SCALE GENOMIC DNA]</scope>
    <source>
        <strain evidence="3 4">Pla133</strain>
    </source>
</reference>
<dbReference type="PANTHER" id="PTHR42954">
    <property type="entry name" value="FE(2+) TRANSPORT PROTEIN A"/>
    <property type="match status" value="1"/>
</dbReference>
<dbReference type="AlphaFoldDB" id="A0A518BSZ3"/>
<protein>
    <submittedName>
        <fullName evidence="3">Ferrous iron transport protein A</fullName>
    </submittedName>
</protein>
<dbReference type="Proteomes" id="UP000316921">
    <property type="component" value="Chromosome"/>
</dbReference>
<evidence type="ECO:0000313" key="4">
    <source>
        <dbReference type="Proteomes" id="UP000316921"/>
    </source>
</evidence>
<name>A0A518BSZ3_9BACT</name>
<accession>A0A518BSZ3</accession>
<dbReference type="InterPro" id="IPR052713">
    <property type="entry name" value="FeoA"/>
</dbReference>
<keyword evidence="1" id="KW-0408">Iron</keyword>
<evidence type="ECO:0000256" key="1">
    <source>
        <dbReference type="ARBA" id="ARBA00023004"/>
    </source>
</evidence>
<sequence length="77" mass="8201">MVTTTLDQLRPGQGGRLVSLGGERLFRRRLMELGLLPGSRVSVVRAAPLGGVLELEVRGSLLSVRMSDAAILSVEVS</sequence>
<proteinExistence type="predicted"/>
<dbReference type="GO" id="GO:0046914">
    <property type="term" value="F:transition metal ion binding"/>
    <property type="evidence" value="ECO:0007669"/>
    <property type="project" value="InterPro"/>
</dbReference>
<feature type="domain" description="Ferrous iron transporter FeoA-like" evidence="2">
    <location>
        <begin position="4"/>
        <end position="76"/>
    </location>
</feature>
<dbReference type="InterPro" id="IPR008988">
    <property type="entry name" value="Transcriptional_repressor_C"/>
</dbReference>
<organism evidence="3 4">
    <name type="scientific">Engelhardtia mirabilis</name>
    <dbReference type="NCBI Taxonomy" id="2528011"/>
    <lineage>
        <taxon>Bacteria</taxon>
        <taxon>Pseudomonadati</taxon>
        <taxon>Planctomycetota</taxon>
        <taxon>Planctomycetia</taxon>
        <taxon>Planctomycetia incertae sedis</taxon>
        <taxon>Engelhardtia</taxon>
    </lineage>
</organism>
<dbReference type="RefSeq" id="WP_419191958.1">
    <property type="nucleotide sequence ID" value="NZ_CP036287.1"/>
</dbReference>
<dbReference type="EMBL" id="CP036287">
    <property type="protein sequence ID" value="QDU70091.1"/>
    <property type="molecule type" value="Genomic_DNA"/>
</dbReference>
<dbReference type="InterPro" id="IPR007167">
    <property type="entry name" value="Fe-transptr_FeoA-like"/>
</dbReference>
<dbReference type="Pfam" id="PF04023">
    <property type="entry name" value="FeoA"/>
    <property type="match status" value="1"/>
</dbReference>
<dbReference type="SUPFAM" id="SSF50037">
    <property type="entry name" value="C-terminal domain of transcriptional repressors"/>
    <property type="match status" value="1"/>
</dbReference>
<evidence type="ECO:0000313" key="3">
    <source>
        <dbReference type="EMBL" id="QDU70091.1"/>
    </source>
</evidence>
<gene>
    <name evidence="3" type="primary">feoA</name>
    <name evidence="3" type="ORF">Pla133_52140</name>
</gene>
<dbReference type="InterPro" id="IPR038157">
    <property type="entry name" value="FeoA_core_dom"/>
</dbReference>